<keyword evidence="3" id="KW-1185">Reference proteome</keyword>
<feature type="compositionally biased region" description="Low complexity" evidence="1">
    <location>
        <begin position="1"/>
        <end position="11"/>
    </location>
</feature>
<evidence type="ECO:0000313" key="3">
    <source>
        <dbReference type="Proteomes" id="UP000624709"/>
    </source>
</evidence>
<accession>A0ABQ4BN48</accession>
<proteinExistence type="predicted"/>
<sequence length="100" mass="10069">MAAATGAAPTAVYDSTRARTAVRARRSPRAAVDNEILHGDGERGCSLRVEAARSVPLIVRAGLVPSEVLSILSTVPVLAGGLARVAVGARAAAPGVHGHP</sequence>
<dbReference type="Proteomes" id="UP000624709">
    <property type="component" value="Unassembled WGS sequence"/>
</dbReference>
<evidence type="ECO:0000313" key="2">
    <source>
        <dbReference type="EMBL" id="GIE72113.1"/>
    </source>
</evidence>
<dbReference type="EMBL" id="BOMS01000137">
    <property type="protein sequence ID" value="GIE72113.1"/>
    <property type="molecule type" value="Genomic_DNA"/>
</dbReference>
<name>A0ABQ4BN48_9ACTN</name>
<comment type="caution">
    <text evidence="2">The sequence shown here is derived from an EMBL/GenBank/DDBJ whole genome shotgun (WGS) entry which is preliminary data.</text>
</comment>
<organism evidence="2 3">
    <name type="scientific">Actinoplanes palleronii</name>
    <dbReference type="NCBI Taxonomy" id="113570"/>
    <lineage>
        <taxon>Bacteria</taxon>
        <taxon>Bacillati</taxon>
        <taxon>Actinomycetota</taxon>
        <taxon>Actinomycetes</taxon>
        <taxon>Micromonosporales</taxon>
        <taxon>Micromonosporaceae</taxon>
        <taxon>Actinoplanes</taxon>
    </lineage>
</organism>
<gene>
    <name evidence="2" type="ORF">Apa02nite_082210</name>
</gene>
<protein>
    <submittedName>
        <fullName evidence="2">Uncharacterized protein</fullName>
    </submittedName>
</protein>
<reference evidence="2 3" key="1">
    <citation type="submission" date="2021-01" db="EMBL/GenBank/DDBJ databases">
        <title>Whole genome shotgun sequence of Actinoplanes palleronii NBRC 14916.</title>
        <authorList>
            <person name="Komaki H."/>
            <person name="Tamura T."/>
        </authorList>
    </citation>
    <scope>NUCLEOTIDE SEQUENCE [LARGE SCALE GENOMIC DNA]</scope>
    <source>
        <strain evidence="2 3">NBRC 14916</strain>
    </source>
</reference>
<evidence type="ECO:0000256" key="1">
    <source>
        <dbReference type="SAM" id="MobiDB-lite"/>
    </source>
</evidence>
<feature type="region of interest" description="Disordered" evidence="1">
    <location>
        <begin position="1"/>
        <end position="26"/>
    </location>
</feature>